<dbReference type="GO" id="GO:0043657">
    <property type="term" value="C:host cell"/>
    <property type="evidence" value="ECO:0007669"/>
    <property type="project" value="UniProtKB-SubCell"/>
</dbReference>
<evidence type="ECO:0000256" key="4">
    <source>
        <dbReference type="ARBA" id="ARBA00022525"/>
    </source>
</evidence>
<keyword evidence="6" id="KW-0843">Virulence</keyword>
<comment type="subcellular location">
    <subcellularLocation>
        <location evidence="1">Host cell</location>
    </subcellularLocation>
    <subcellularLocation>
        <location evidence="2">Secreted</location>
    </subcellularLocation>
</comment>
<evidence type="ECO:0000313" key="9">
    <source>
        <dbReference type="Proteomes" id="UP000198211"/>
    </source>
</evidence>
<dbReference type="Pfam" id="PF22748">
    <property type="entry name" value="PexRD54_WY"/>
    <property type="match status" value="1"/>
</dbReference>
<evidence type="ECO:0000313" key="8">
    <source>
        <dbReference type="EMBL" id="OWY95278.1"/>
    </source>
</evidence>
<evidence type="ECO:0000256" key="5">
    <source>
        <dbReference type="ARBA" id="ARBA00022729"/>
    </source>
</evidence>
<keyword evidence="9" id="KW-1185">Reference proteome</keyword>
<dbReference type="OrthoDB" id="118898at2759"/>
<feature type="domain" description="RxLR effector PexRD54 WY" evidence="7">
    <location>
        <begin position="1"/>
        <end position="37"/>
    </location>
</feature>
<evidence type="ECO:0000259" key="7">
    <source>
        <dbReference type="Pfam" id="PF22748"/>
    </source>
</evidence>
<name>A0A225UQM7_9STRA</name>
<comment type="caution">
    <text evidence="8">The sequence shown here is derived from an EMBL/GenBank/DDBJ whole genome shotgun (WGS) entry which is preliminary data.</text>
</comment>
<dbReference type="Proteomes" id="UP000198211">
    <property type="component" value="Unassembled WGS sequence"/>
</dbReference>
<dbReference type="EMBL" id="NBNE01013152">
    <property type="protein sequence ID" value="OWY95278.1"/>
    <property type="molecule type" value="Genomic_DNA"/>
</dbReference>
<evidence type="ECO:0000256" key="6">
    <source>
        <dbReference type="ARBA" id="ARBA00023026"/>
    </source>
</evidence>
<dbReference type="GO" id="GO:0005576">
    <property type="term" value="C:extracellular region"/>
    <property type="evidence" value="ECO:0007669"/>
    <property type="project" value="UniProtKB-SubCell"/>
</dbReference>
<feature type="non-terminal residue" evidence="8">
    <location>
        <position position="1"/>
    </location>
</feature>
<organism evidence="8 9">
    <name type="scientific">Phytophthora megakarya</name>
    <dbReference type="NCBI Taxonomy" id="4795"/>
    <lineage>
        <taxon>Eukaryota</taxon>
        <taxon>Sar</taxon>
        <taxon>Stramenopiles</taxon>
        <taxon>Oomycota</taxon>
        <taxon>Peronosporomycetes</taxon>
        <taxon>Peronosporales</taxon>
        <taxon>Peronosporaceae</taxon>
        <taxon>Phytophthora</taxon>
    </lineage>
</organism>
<gene>
    <name evidence="8" type="ORF">PHMEG_00034759</name>
</gene>
<evidence type="ECO:0000256" key="2">
    <source>
        <dbReference type="ARBA" id="ARBA00004613"/>
    </source>
</evidence>
<keyword evidence="4" id="KW-0964">Secreted</keyword>
<evidence type="ECO:0000256" key="3">
    <source>
        <dbReference type="ARBA" id="ARBA00010400"/>
    </source>
</evidence>
<proteinExistence type="inferred from homology"/>
<reference evidence="9" key="1">
    <citation type="submission" date="2017-03" db="EMBL/GenBank/DDBJ databases">
        <title>Phytopthora megakarya and P. palmivora, two closely related causual agents of cacao black pod achieved similar genome size and gene model numbers by different mechanisms.</title>
        <authorList>
            <person name="Ali S."/>
            <person name="Shao J."/>
            <person name="Larry D.J."/>
            <person name="Kronmiller B."/>
            <person name="Shen D."/>
            <person name="Strem M.D."/>
            <person name="Melnick R.L."/>
            <person name="Guiltinan M.J."/>
            <person name="Tyler B.M."/>
            <person name="Meinhardt L.W."/>
            <person name="Bailey B.A."/>
        </authorList>
    </citation>
    <scope>NUCLEOTIDE SEQUENCE [LARGE SCALE GENOMIC DNA]</scope>
    <source>
        <strain evidence="9">zdho120</strain>
    </source>
</reference>
<dbReference type="AlphaFoldDB" id="A0A225UQM7"/>
<sequence>RWLDDLQPPENVFTLLSLDKGGASLLANPQLRTWVQYAERYKENNPFTTKLTLFAALKAHYRDRVLVKMVNSATVSSSKRDILYAEYVLNGLLGRYAWKGKSLRKVLKKLLLTPEKAKAVTIAYRTKLLELTSK</sequence>
<dbReference type="InterPro" id="IPR054463">
    <property type="entry name" value="PexRD54_WY"/>
</dbReference>
<accession>A0A225UQM7</accession>
<keyword evidence="5" id="KW-0732">Signal</keyword>
<evidence type="ECO:0000256" key="1">
    <source>
        <dbReference type="ARBA" id="ARBA00004340"/>
    </source>
</evidence>
<protein>
    <submittedName>
        <fullName evidence="8">Avirulence (Avh) protein</fullName>
    </submittedName>
</protein>
<comment type="similarity">
    <text evidence="3">Belongs to the RxLR effector family.</text>
</comment>